<sequence length="110" mass="12397">MFDFLKKLFSQTDNSQLIEAINNKPFLVDVRTPGEYSSGSVNEAVNIPLDKLPDQINKFRNKRNVIVFCRSGARSSRAKRILNQNGINNVINGGSWQNVNEMINQRKTGG</sequence>
<keyword evidence="3" id="KW-1185">Reference proteome</keyword>
<evidence type="ECO:0000259" key="1">
    <source>
        <dbReference type="PROSITE" id="PS50206"/>
    </source>
</evidence>
<evidence type="ECO:0000313" key="3">
    <source>
        <dbReference type="Proteomes" id="UP000753961"/>
    </source>
</evidence>
<dbReference type="InterPro" id="IPR001763">
    <property type="entry name" value="Rhodanese-like_dom"/>
</dbReference>
<dbReference type="Pfam" id="PF00581">
    <property type="entry name" value="Rhodanese"/>
    <property type="match status" value="1"/>
</dbReference>
<dbReference type="PROSITE" id="PS50206">
    <property type="entry name" value="RHODANESE_3"/>
    <property type="match status" value="1"/>
</dbReference>
<dbReference type="InterPro" id="IPR036873">
    <property type="entry name" value="Rhodanese-like_dom_sf"/>
</dbReference>
<dbReference type="Proteomes" id="UP000753961">
    <property type="component" value="Unassembled WGS sequence"/>
</dbReference>
<dbReference type="CDD" id="cd00158">
    <property type="entry name" value="RHOD"/>
    <property type="match status" value="1"/>
</dbReference>
<feature type="domain" description="Rhodanese" evidence="1">
    <location>
        <begin position="21"/>
        <end position="108"/>
    </location>
</feature>
<dbReference type="SUPFAM" id="SSF52821">
    <property type="entry name" value="Rhodanese/Cell cycle control phosphatase"/>
    <property type="match status" value="1"/>
</dbReference>
<protein>
    <submittedName>
        <fullName evidence="2">Rhodanese-like domain-containing protein</fullName>
    </submittedName>
</protein>
<evidence type="ECO:0000313" key="2">
    <source>
        <dbReference type="EMBL" id="MBY5957003.1"/>
    </source>
</evidence>
<dbReference type="InterPro" id="IPR050229">
    <property type="entry name" value="GlpE_sulfurtransferase"/>
</dbReference>
<dbReference type="SMART" id="SM00450">
    <property type="entry name" value="RHOD"/>
    <property type="match status" value="1"/>
</dbReference>
<name>A0A953HSB9_9BACT</name>
<gene>
    <name evidence="2" type="ORF">KUV50_02575</name>
</gene>
<dbReference type="PANTHER" id="PTHR43031:SF1">
    <property type="entry name" value="PYRIDINE NUCLEOTIDE-DISULPHIDE OXIDOREDUCTASE"/>
    <property type="match status" value="1"/>
</dbReference>
<proteinExistence type="predicted"/>
<dbReference type="PANTHER" id="PTHR43031">
    <property type="entry name" value="FAD-DEPENDENT OXIDOREDUCTASE"/>
    <property type="match status" value="1"/>
</dbReference>
<accession>A0A953HSB9</accession>
<dbReference type="RefSeq" id="WP_222578527.1">
    <property type="nucleotide sequence ID" value="NZ_JAHVHU010000003.1"/>
</dbReference>
<dbReference type="EMBL" id="JAHVHU010000003">
    <property type="protein sequence ID" value="MBY5957003.1"/>
    <property type="molecule type" value="Genomic_DNA"/>
</dbReference>
<organism evidence="2 3">
    <name type="scientific">Membranihabitans marinus</name>
    <dbReference type="NCBI Taxonomy" id="1227546"/>
    <lineage>
        <taxon>Bacteria</taxon>
        <taxon>Pseudomonadati</taxon>
        <taxon>Bacteroidota</taxon>
        <taxon>Saprospiria</taxon>
        <taxon>Saprospirales</taxon>
        <taxon>Saprospiraceae</taxon>
        <taxon>Membranihabitans</taxon>
    </lineage>
</organism>
<reference evidence="2" key="1">
    <citation type="submission" date="2021-06" db="EMBL/GenBank/DDBJ databases">
        <title>44 bacteria genomes isolated from Dapeng, Shenzhen.</title>
        <authorList>
            <person name="Zheng W."/>
            <person name="Yu S."/>
            <person name="Huang Y."/>
        </authorList>
    </citation>
    <scope>NUCLEOTIDE SEQUENCE</scope>
    <source>
        <strain evidence="2">DP5N28-2</strain>
    </source>
</reference>
<comment type="caution">
    <text evidence="2">The sequence shown here is derived from an EMBL/GenBank/DDBJ whole genome shotgun (WGS) entry which is preliminary data.</text>
</comment>
<dbReference type="Gene3D" id="3.40.250.10">
    <property type="entry name" value="Rhodanese-like domain"/>
    <property type="match status" value="1"/>
</dbReference>
<dbReference type="AlphaFoldDB" id="A0A953HSB9"/>